<feature type="transmembrane region" description="Helical" evidence="13">
    <location>
        <begin position="110"/>
        <end position="131"/>
    </location>
</feature>
<dbReference type="Proteomes" id="UP000050867">
    <property type="component" value="Unassembled WGS sequence"/>
</dbReference>
<dbReference type="STRING" id="76728.AQ490_25195"/>
<dbReference type="Pfam" id="PF06736">
    <property type="entry name" value="TMEM175"/>
    <property type="match status" value="1"/>
</dbReference>
<dbReference type="AlphaFoldDB" id="A0A0T6LQI5"/>
<organism evidence="14 15">
    <name type="scientific">Wenjunlia vitaminophila</name>
    <name type="common">Streptomyces vitaminophilus</name>
    <dbReference type="NCBI Taxonomy" id="76728"/>
    <lineage>
        <taxon>Bacteria</taxon>
        <taxon>Bacillati</taxon>
        <taxon>Actinomycetota</taxon>
        <taxon>Actinomycetes</taxon>
        <taxon>Kitasatosporales</taxon>
        <taxon>Streptomycetaceae</taxon>
        <taxon>Wenjunlia</taxon>
    </lineage>
</organism>
<evidence type="ECO:0000256" key="9">
    <source>
        <dbReference type="ARBA" id="ARBA00023065"/>
    </source>
</evidence>
<evidence type="ECO:0000313" key="14">
    <source>
        <dbReference type="EMBL" id="KRV48394.1"/>
    </source>
</evidence>
<keyword evidence="5 13" id="KW-0812">Transmembrane</keyword>
<keyword evidence="6" id="KW-0631">Potassium channel</keyword>
<feature type="transmembrane region" description="Helical" evidence="13">
    <location>
        <begin position="177"/>
        <end position="194"/>
    </location>
</feature>
<name>A0A0T6LQI5_WENVI</name>
<keyword evidence="3" id="KW-0813">Transport</keyword>
<feature type="transmembrane region" description="Helical" evidence="13">
    <location>
        <begin position="77"/>
        <end position="98"/>
    </location>
</feature>
<comment type="subcellular location">
    <subcellularLocation>
        <location evidence="1">Membrane</location>
        <topology evidence="1">Multi-pass membrane protein</topology>
    </subcellularLocation>
</comment>
<evidence type="ECO:0000256" key="3">
    <source>
        <dbReference type="ARBA" id="ARBA00022448"/>
    </source>
</evidence>
<sequence>MEAFSDAVIAIAVTILALEMRPPEHDEGQLLPALLDQWPVYCGYLTSYAYIAVIWLNHHQAFTRIRTVDRGLHVANLTLLLTTAALAFPTAVVSEALQEGLSGADVRAAVALYALVAAAMCSSWLWIYAHLARHPDLLTDRAEPHYVRHGQLRSLTGVVGYGLGGVLGWAVHPAVALAVFVTLPLFYFVTSEGFRGTPWRGRHRAAE</sequence>
<accession>A0A0T6LQI5</accession>
<keyword evidence="9" id="KW-0406">Ion transport</keyword>
<feature type="transmembrane region" description="Helical" evidence="13">
    <location>
        <begin position="152"/>
        <end position="171"/>
    </location>
</feature>
<evidence type="ECO:0000256" key="13">
    <source>
        <dbReference type="SAM" id="Phobius"/>
    </source>
</evidence>
<keyword evidence="7" id="KW-0630">Potassium</keyword>
<reference evidence="14 15" key="1">
    <citation type="submission" date="2015-10" db="EMBL/GenBank/DDBJ databases">
        <title>Draft genome sequence of pyrrolomycin-producing Streptomyces vitaminophilus.</title>
        <authorList>
            <person name="Graham D.E."/>
            <person name="Mahan K.M."/>
            <person name="Klingeman D.M."/>
            <person name="Hettich R.L."/>
            <person name="Parry R.J."/>
        </authorList>
    </citation>
    <scope>NUCLEOTIDE SEQUENCE [LARGE SCALE GENOMIC DNA]</scope>
    <source>
        <strain evidence="14 15">ATCC 31673</strain>
    </source>
</reference>
<keyword evidence="8 13" id="KW-1133">Transmembrane helix</keyword>
<dbReference type="GO" id="GO:0016020">
    <property type="term" value="C:membrane"/>
    <property type="evidence" value="ECO:0007669"/>
    <property type="project" value="UniProtKB-SubCell"/>
</dbReference>
<evidence type="ECO:0000256" key="10">
    <source>
        <dbReference type="ARBA" id="ARBA00023136"/>
    </source>
</evidence>
<evidence type="ECO:0008006" key="16">
    <source>
        <dbReference type="Google" id="ProtNLM"/>
    </source>
</evidence>
<protein>
    <recommendedName>
        <fullName evidence="16">DUF1211 domain-containing protein</fullName>
    </recommendedName>
</protein>
<keyword evidence="11" id="KW-0407">Ion channel</keyword>
<dbReference type="GO" id="GO:0015252">
    <property type="term" value="F:proton channel activity"/>
    <property type="evidence" value="ECO:0007669"/>
    <property type="project" value="InterPro"/>
</dbReference>
<feature type="transmembrane region" description="Helical" evidence="13">
    <location>
        <begin position="38"/>
        <end position="56"/>
    </location>
</feature>
<evidence type="ECO:0000256" key="6">
    <source>
        <dbReference type="ARBA" id="ARBA00022826"/>
    </source>
</evidence>
<evidence type="ECO:0000256" key="2">
    <source>
        <dbReference type="ARBA" id="ARBA00006920"/>
    </source>
</evidence>
<evidence type="ECO:0000256" key="4">
    <source>
        <dbReference type="ARBA" id="ARBA00022538"/>
    </source>
</evidence>
<comment type="caution">
    <text evidence="14">The sequence shown here is derived from an EMBL/GenBank/DDBJ whole genome shotgun (WGS) entry which is preliminary data.</text>
</comment>
<evidence type="ECO:0000256" key="5">
    <source>
        <dbReference type="ARBA" id="ARBA00022692"/>
    </source>
</evidence>
<dbReference type="InterPro" id="IPR010617">
    <property type="entry name" value="TMEM175-like"/>
</dbReference>
<evidence type="ECO:0000256" key="7">
    <source>
        <dbReference type="ARBA" id="ARBA00022958"/>
    </source>
</evidence>
<evidence type="ECO:0000256" key="12">
    <source>
        <dbReference type="ARBA" id="ARBA00034430"/>
    </source>
</evidence>
<evidence type="ECO:0000256" key="8">
    <source>
        <dbReference type="ARBA" id="ARBA00022989"/>
    </source>
</evidence>
<proteinExistence type="inferred from homology"/>
<keyword evidence="15" id="KW-1185">Reference proteome</keyword>
<comment type="catalytic activity">
    <reaction evidence="12">
        <text>K(+)(in) = K(+)(out)</text>
        <dbReference type="Rhea" id="RHEA:29463"/>
        <dbReference type="ChEBI" id="CHEBI:29103"/>
    </reaction>
</comment>
<dbReference type="EMBL" id="LLZU01000025">
    <property type="protein sequence ID" value="KRV48394.1"/>
    <property type="molecule type" value="Genomic_DNA"/>
</dbReference>
<gene>
    <name evidence="14" type="ORF">AQ490_25195</name>
</gene>
<dbReference type="eggNOG" id="COG3548">
    <property type="taxonomic scope" value="Bacteria"/>
</dbReference>
<dbReference type="GO" id="GO:0005267">
    <property type="term" value="F:potassium channel activity"/>
    <property type="evidence" value="ECO:0007669"/>
    <property type="project" value="UniProtKB-KW"/>
</dbReference>
<evidence type="ECO:0000256" key="11">
    <source>
        <dbReference type="ARBA" id="ARBA00023303"/>
    </source>
</evidence>
<comment type="similarity">
    <text evidence="2">Belongs to the TMEM175 family.</text>
</comment>
<evidence type="ECO:0000256" key="1">
    <source>
        <dbReference type="ARBA" id="ARBA00004141"/>
    </source>
</evidence>
<evidence type="ECO:0000313" key="15">
    <source>
        <dbReference type="Proteomes" id="UP000050867"/>
    </source>
</evidence>
<keyword evidence="10 13" id="KW-0472">Membrane</keyword>
<keyword evidence="4" id="KW-0633">Potassium transport</keyword>